<comment type="caution">
    <text evidence="1">The sequence shown here is derived from an EMBL/GenBank/DDBJ whole genome shotgun (WGS) entry which is preliminary data.</text>
</comment>
<sequence>MAGLQRSSTSFRRQGSSGLVWNDKFLSGDLSKMRHNNKEDFNKENCVEYRDLRPSRSVGSIGLMERRGRFTEDTECRTVKVQPPTVDPPSPKVAGCGLCGMFGKPAIVSQPKSNNMRRSK</sequence>
<accession>A0A8T1R7C9</accession>
<evidence type="ECO:0008006" key="3">
    <source>
        <dbReference type="Google" id="ProtNLM"/>
    </source>
</evidence>
<proteinExistence type="predicted"/>
<dbReference type="PANTHER" id="PTHR33730">
    <property type="entry name" value="OS05G0542732 PROTEIN-RELATED"/>
    <property type="match status" value="1"/>
</dbReference>
<dbReference type="InterPro" id="IPR031421">
    <property type="entry name" value="DUF4666"/>
</dbReference>
<dbReference type="AlphaFoldDB" id="A0A8T1R7C9"/>
<name>A0A8T1R7C9_CARIL</name>
<dbReference type="PANTHER" id="PTHR33730:SF4">
    <property type="entry name" value="OS05G0542732 PROTEIN"/>
    <property type="match status" value="1"/>
</dbReference>
<evidence type="ECO:0000313" key="1">
    <source>
        <dbReference type="EMBL" id="KAG6662439.1"/>
    </source>
</evidence>
<organism evidence="1 2">
    <name type="scientific">Carya illinoinensis</name>
    <name type="common">Pecan</name>
    <dbReference type="NCBI Taxonomy" id="32201"/>
    <lineage>
        <taxon>Eukaryota</taxon>
        <taxon>Viridiplantae</taxon>
        <taxon>Streptophyta</taxon>
        <taxon>Embryophyta</taxon>
        <taxon>Tracheophyta</taxon>
        <taxon>Spermatophyta</taxon>
        <taxon>Magnoliopsida</taxon>
        <taxon>eudicotyledons</taxon>
        <taxon>Gunneridae</taxon>
        <taxon>Pentapetalae</taxon>
        <taxon>rosids</taxon>
        <taxon>fabids</taxon>
        <taxon>Fagales</taxon>
        <taxon>Juglandaceae</taxon>
        <taxon>Carya</taxon>
    </lineage>
</organism>
<dbReference type="Pfam" id="PF15697">
    <property type="entry name" value="DUF4666"/>
    <property type="match status" value="1"/>
</dbReference>
<reference evidence="1" key="1">
    <citation type="submission" date="2020-12" db="EMBL/GenBank/DDBJ databases">
        <title>WGS assembly of Carya illinoinensis cv. Pawnee.</title>
        <authorList>
            <person name="Platts A."/>
            <person name="Shu S."/>
            <person name="Wright S."/>
            <person name="Barry K."/>
            <person name="Edger P."/>
            <person name="Pires J.C."/>
            <person name="Schmutz J."/>
        </authorList>
    </citation>
    <scope>NUCLEOTIDE SEQUENCE</scope>
    <source>
        <tissue evidence="1">Leaf</tissue>
    </source>
</reference>
<dbReference type="EMBL" id="CM031811">
    <property type="protein sequence ID" value="KAG6662439.1"/>
    <property type="molecule type" value="Genomic_DNA"/>
</dbReference>
<evidence type="ECO:0000313" key="2">
    <source>
        <dbReference type="Proteomes" id="UP000811609"/>
    </source>
</evidence>
<protein>
    <recommendedName>
        <fullName evidence="3">MAPK kinase substrate protein</fullName>
    </recommendedName>
</protein>
<dbReference type="OrthoDB" id="1652626at2759"/>
<gene>
    <name evidence="1" type="ORF">CIPAW_03G242300</name>
</gene>
<keyword evidence="2" id="KW-1185">Reference proteome</keyword>
<dbReference type="Proteomes" id="UP000811609">
    <property type="component" value="Chromosome 3"/>
</dbReference>